<dbReference type="RefSeq" id="XP_013087055.2">
    <property type="nucleotide sequence ID" value="XM_013231601.2"/>
</dbReference>
<feature type="compositionally biased region" description="Basic and acidic residues" evidence="1">
    <location>
        <begin position="221"/>
        <end position="235"/>
    </location>
</feature>
<feature type="region of interest" description="Disordered" evidence="1">
    <location>
        <begin position="217"/>
        <end position="284"/>
    </location>
</feature>
<dbReference type="Proteomes" id="UP001165740">
    <property type="component" value="Chromosome 12"/>
</dbReference>
<accession>A0A9U8EHQ1</accession>
<evidence type="ECO:0000313" key="3">
    <source>
        <dbReference type="RefSeq" id="XP_013087055.2"/>
    </source>
</evidence>
<organism evidence="2 4">
    <name type="scientific">Biomphalaria glabrata</name>
    <name type="common">Bloodfluke planorb</name>
    <name type="synonym">Freshwater snail</name>
    <dbReference type="NCBI Taxonomy" id="6526"/>
    <lineage>
        <taxon>Eukaryota</taxon>
        <taxon>Metazoa</taxon>
        <taxon>Spiralia</taxon>
        <taxon>Lophotrochozoa</taxon>
        <taxon>Mollusca</taxon>
        <taxon>Gastropoda</taxon>
        <taxon>Heterobranchia</taxon>
        <taxon>Euthyneura</taxon>
        <taxon>Panpulmonata</taxon>
        <taxon>Hygrophila</taxon>
        <taxon>Lymnaeoidea</taxon>
        <taxon>Planorbidae</taxon>
        <taxon>Biomphalaria</taxon>
    </lineage>
</organism>
<reference evidence="3 4" key="1">
    <citation type="submission" date="2025-04" db="UniProtKB">
        <authorList>
            <consortium name="RefSeq"/>
        </authorList>
    </citation>
    <scope>IDENTIFICATION</scope>
</reference>
<sequence length="550" mass="60828">MDGSFRGRPYTYHYDGALFDGPDDQYVNIMLSSDGLLQSEVLEDDEENVVVDVDDSSGASSKPSPNSVPVDTAAFNRQASYSDEPKGYVQVTHTTRNKADHRVTVSRTVPEILETLPSLDEPVIQPLPCESEIYDKWARLPRADQESSRPSVRPITVTAKGWTLLQSMHNPPQPTSATAPYKQNPALVALADEECNTLDSIIDHYNQMYLVQSGQVTPSVHKPDAPHVNENEPDLKVLNPSGRKSPQILTPLNKKLPTSNANNLNVPNLSTQNVSPATSKKQTHQPISAATASIDLPSNINQSDKIYQVARFWSWRPSKTSVKFQKTSKPLSNQAEKLDRNKKSSKKEKVNTKVFVKKSGTTADTLTAARPAAGSTVGGNTMQATYTNDNLDDVSQSRSRFLKSTIGDNSLTSARYDNTNIDLSRGVGNSDNAPTQRSSEYNFRVNNSAKLKPSPRAVNRSIKQSPITQTKTSPQARYRTKLTRSTDPESRSIVQRSMQNEGDVPQVQFLDLNELNLGQNSRLNQRQKPHDLRALTFSLRGKPSDPKSMI</sequence>
<evidence type="ECO:0000256" key="1">
    <source>
        <dbReference type="SAM" id="MobiDB-lite"/>
    </source>
</evidence>
<gene>
    <name evidence="3 4 5" type="primary">LOC106071481</name>
</gene>
<dbReference type="OrthoDB" id="6082980at2759"/>
<feature type="region of interest" description="Disordered" evidence="1">
    <location>
        <begin position="372"/>
        <end position="391"/>
    </location>
</feature>
<evidence type="ECO:0000313" key="2">
    <source>
        <dbReference type="Proteomes" id="UP001165740"/>
    </source>
</evidence>
<dbReference type="KEGG" id="bgt:106071481"/>
<feature type="region of interest" description="Disordered" evidence="1">
    <location>
        <begin position="420"/>
        <end position="500"/>
    </location>
</feature>
<keyword evidence="2" id="KW-1185">Reference proteome</keyword>
<feature type="region of interest" description="Disordered" evidence="1">
    <location>
        <begin position="323"/>
        <end position="350"/>
    </location>
</feature>
<evidence type="ECO:0000313" key="5">
    <source>
        <dbReference type="RefSeq" id="XP_055862732.1"/>
    </source>
</evidence>
<feature type="compositionally biased region" description="Polar residues" evidence="1">
    <location>
        <begin position="378"/>
        <end position="391"/>
    </location>
</feature>
<feature type="compositionally biased region" description="Polar residues" evidence="1">
    <location>
        <begin position="420"/>
        <end position="449"/>
    </location>
</feature>
<feature type="compositionally biased region" description="Polar residues" evidence="1">
    <location>
        <begin position="323"/>
        <end position="335"/>
    </location>
</feature>
<dbReference type="RefSeq" id="XP_013087056.2">
    <property type="nucleotide sequence ID" value="XM_013231602.2"/>
</dbReference>
<protein>
    <submittedName>
        <fullName evidence="3 4">Uncharacterized protein LOC106071481</fullName>
    </submittedName>
</protein>
<name>A0A9U8EHQ1_BIOGL</name>
<evidence type="ECO:0000313" key="4">
    <source>
        <dbReference type="RefSeq" id="XP_013087056.2"/>
    </source>
</evidence>
<dbReference type="AlphaFoldDB" id="A0A9U8EHQ1"/>
<dbReference type="GeneID" id="106071481"/>
<feature type="compositionally biased region" description="Polar residues" evidence="1">
    <location>
        <begin position="461"/>
        <end position="475"/>
    </location>
</feature>
<feature type="compositionally biased region" description="Polar residues" evidence="1">
    <location>
        <begin position="242"/>
        <end position="284"/>
    </location>
</feature>
<proteinExistence type="predicted"/>
<feature type="compositionally biased region" description="Basic and acidic residues" evidence="1">
    <location>
        <begin position="336"/>
        <end position="350"/>
    </location>
</feature>
<dbReference type="RefSeq" id="XP_055862732.1">
    <property type="nucleotide sequence ID" value="XM_056006757.1"/>
</dbReference>